<dbReference type="EMBL" id="BKCP01011737">
    <property type="protein sequence ID" value="GER55342.1"/>
    <property type="molecule type" value="Genomic_DNA"/>
</dbReference>
<proteinExistence type="predicted"/>
<feature type="transmembrane region" description="Helical" evidence="2">
    <location>
        <begin position="190"/>
        <end position="210"/>
    </location>
</feature>
<feature type="non-terminal residue" evidence="3">
    <location>
        <position position="306"/>
    </location>
</feature>
<keyword evidence="3" id="KW-0670">Pyruvate</keyword>
<feature type="region of interest" description="Disordered" evidence="1">
    <location>
        <begin position="1"/>
        <end position="25"/>
    </location>
</feature>
<gene>
    <name evidence="3" type="ORF">STAS_32997</name>
</gene>
<keyword evidence="2" id="KW-0472">Membrane</keyword>
<name>A0A5A7RCU6_STRAF</name>
<comment type="caution">
    <text evidence="3">The sequence shown here is derived from an EMBL/GenBank/DDBJ whole genome shotgun (WGS) entry which is preliminary data.</text>
</comment>
<dbReference type="AlphaFoldDB" id="A0A5A7RCU6"/>
<accession>A0A5A7RCU6</accession>
<keyword evidence="4" id="KW-1185">Reference proteome</keyword>
<evidence type="ECO:0000313" key="3">
    <source>
        <dbReference type="EMBL" id="GER55342.1"/>
    </source>
</evidence>
<dbReference type="Proteomes" id="UP000325081">
    <property type="component" value="Unassembled WGS sequence"/>
</dbReference>
<dbReference type="OrthoDB" id="537032at2759"/>
<feature type="compositionally biased region" description="Low complexity" evidence="1">
    <location>
        <begin position="1"/>
        <end position="19"/>
    </location>
</feature>
<organism evidence="3 4">
    <name type="scientific">Striga asiatica</name>
    <name type="common">Asiatic witchweed</name>
    <name type="synonym">Buchnera asiatica</name>
    <dbReference type="NCBI Taxonomy" id="4170"/>
    <lineage>
        <taxon>Eukaryota</taxon>
        <taxon>Viridiplantae</taxon>
        <taxon>Streptophyta</taxon>
        <taxon>Embryophyta</taxon>
        <taxon>Tracheophyta</taxon>
        <taxon>Spermatophyta</taxon>
        <taxon>Magnoliopsida</taxon>
        <taxon>eudicotyledons</taxon>
        <taxon>Gunneridae</taxon>
        <taxon>Pentapetalae</taxon>
        <taxon>asterids</taxon>
        <taxon>lamiids</taxon>
        <taxon>Lamiales</taxon>
        <taxon>Orobanchaceae</taxon>
        <taxon>Buchnereae</taxon>
        <taxon>Striga</taxon>
    </lineage>
</organism>
<protein>
    <submittedName>
        <fullName evidence="3">Pyruvate decarboxylase</fullName>
    </submittedName>
</protein>
<evidence type="ECO:0000313" key="4">
    <source>
        <dbReference type="Proteomes" id="UP000325081"/>
    </source>
</evidence>
<evidence type="ECO:0000256" key="2">
    <source>
        <dbReference type="SAM" id="Phobius"/>
    </source>
</evidence>
<keyword evidence="2" id="KW-0812">Transmembrane</keyword>
<reference evidence="4" key="1">
    <citation type="journal article" date="2019" name="Curr. Biol.">
        <title>Genome Sequence of Striga asiatica Provides Insight into the Evolution of Plant Parasitism.</title>
        <authorList>
            <person name="Yoshida S."/>
            <person name="Kim S."/>
            <person name="Wafula E.K."/>
            <person name="Tanskanen J."/>
            <person name="Kim Y.M."/>
            <person name="Honaas L."/>
            <person name="Yang Z."/>
            <person name="Spallek T."/>
            <person name="Conn C.E."/>
            <person name="Ichihashi Y."/>
            <person name="Cheong K."/>
            <person name="Cui S."/>
            <person name="Der J.P."/>
            <person name="Gundlach H."/>
            <person name="Jiao Y."/>
            <person name="Hori C."/>
            <person name="Ishida J.K."/>
            <person name="Kasahara H."/>
            <person name="Kiba T."/>
            <person name="Kim M.S."/>
            <person name="Koo N."/>
            <person name="Laohavisit A."/>
            <person name="Lee Y.H."/>
            <person name="Lumba S."/>
            <person name="McCourt P."/>
            <person name="Mortimer J.C."/>
            <person name="Mutuku J.M."/>
            <person name="Nomura T."/>
            <person name="Sasaki-Sekimoto Y."/>
            <person name="Seto Y."/>
            <person name="Wang Y."/>
            <person name="Wakatake T."/>
            <person name="Sakakibara H."/>
            <person name="Demura T."/>
            <person name="Yamaguchi S."/>
            <person name="Yoneyama K."/>
            <person name="Manabe R.I."/>
            <person name="Nelson D.C."/>
            <person name="Schulman A.H."/>
            <person name="Timko M.P."/>
            <person name="dePamphilis C.W."/>
            <person name="Choi D."/>
            <person name="Shirasu K."/>
        </authorList>
    </citation>
    <scope>NUCLEOTIDE SEQUENCE [LARGE SCALE GENOMIC DNA]</scope>
    <source>
        <strain evidence="4">cv. UVA1</strain>
    </source>
</reference>
<keyword evidence="2" id="KW-1133">Transmembrane helix</keyword>
<evidence type="ECO:0000256" key="1">
    <source>
        <dbReference type="SAM" id="MobiDB-lite"/>
    </source>
</evidence>
<sequence>MVPSTSQPAAPPHSSAMPSTPTPPYSVPSMNEIAFSREKKVSPIVSAVYSTISPIAQQFSLPCAISAGVGAATSISSDVDVDRAHRHLGTIASRNREFHGEAKYNPISSGPDPTWYHRLVRGPHGHIPPTKPASSTTYHVIHCRPRLLTCSIDRRLNVGYEADDNACNNRLMFFESTDGIDLEVRSEPSAWHFIVVVYFSLGFMAGRFILDRCVFHSLKISGCWRNSKEERSELGLEPTIIGQHNVNHLDVVHELINTVFSTALKESKPIYISITSDPSPNFLQGTVGIKRVTKQAPLCCLVDRGH</sequence>